<evidence type="ECO:0000313" key="2">
    <source>
        <dbReference type="EMBL" id="QEI05789.1"/>
    </source>
</evidence>
<gene>
    <name evidence="2" type="ORF">FXN63_07960</name>
</gene>
<proteinExistence type="predicted"/>
<protein>
    <submittedName>
        <fullName evidence="2">Uncharacterized protein</fullName>
    </submittedName>
</protein>
<evidence type="ECO:0000313" key="3">
    <source>
        <dbReference type="Proteomes" id="UP000325161"/>
    </source>
</evidence>
<dbReference type="KEGG" id="pacr:FXN63_07960"/>
<organism evidence="2 3">
    <name type="scientific">Pigmentiphaga aceris</name>
    <dbReference type="NCBI Taxonomy" id="1940612"/>
    <lineage>
        <taxon>Bacteria</taxon>
        <taxon>Pseudomonadati</taxon>
        <taxon>Pseudomonadota</taxon>
        <taxon>Betaproteobacteria</taxon>
        <taxon>Burkholderiales</taxon>
        <taxon>Alcaligenaceae</taxon>
        <taxon>Pigmentiphaga</taxon>
    </lineage>
</organism>
<feature type="transmembrane region" description="Helical" evidence="1">
    <location>
        <begin position="37"/>
        <end position="55"/>
    </location>
</feature>
<reference evidence="2 3" key="1">
    <citation type="submission" date="2019-08" db="EMBL/GenBank/DDBJ databases">
        <title>Amphibian skin-associated Pigmentiphaga: genome sequence and occurrence across geography and hosts.</title>
        <authorList>
            <person name="Bletz M.C."/>
            <person name="Bunk B."/>
            <person name="Sproeer C."/>
            <person name="Biwer P."/>
            <person name="Reiter S."/>
            <person name="Rabemananjara F.C.E."/>
            <person name="Schulz S."/>
            <person name="Overmann J."/>
            <person name="Vences M."/>
        </authorList>
    </citation>
    <scope>NUCLEOTIDE SEQUENCE [LARGE SCALE GENOMIC DNA]</scope>
    <source>
        <strain evidence="2 3">Mada1488</strain>
    </source>
</reference>
<accession>A0A5C0ATU2</accession>
<dbReference type="AlphaFoldDB" id="A0A5C0ATU2"/>
<sequence>MSGIRVQDGIAAVFLVTGIWLAVSAAFGGAWITSMTWFLSGLAMTSLWLFASDLFEMPVVTRRMRELRAKGKQVR</sequence>
<feature type="transmembrane region" description="Helical" evidence="1">
    <location>
        <begin position="12"/>
        <end position="31"/>
    </location>
</feature>
<keyword evidence="1" id="KW-0472">Membrane</keyword>
<evidence type="ECO:0000256" key="1">
    <source>
        <dbReference type="SAM" id="Phobius"/>
    </source>
</evidence>
<keyword evidence="3" id="KW-1185">Reference proteome</keyword>
<keyword evidence="1" id="KW-1133">Transmembrane helix</keyword>
<name>A0A5C0ATU2_9BURK</name>
<dbReference type="RefSeq" id="WP_148814172.1">
    <property type="nucleotide sequence ID" value="NZ_CP043046.1"/>
</dbReference>
<dbReference type="Proteomes" id="UP000325161">
    <property type="component" value="Chromosome"/>
</dbReference>
<keyword evidence="1" id="KW-0812">Transmembrane</keyword>
<dbReference type="EMBL" id="CP043046">
    <property type="protein sequence ID" value="QEI05789.1"/>
    <property type="molecule type" value="Genomic_DNA"/>
</dbReference>